<organism evidence="2 3">
    <name type="scientific">Streptosporangium algeriense</name>
    <dbReference type="NCBI Taxonomy" id="1682748"/>
    <lineage>
        <taxon>Bacteria</taxon>
        <taxon>Bacillati</taxon>
        <taxon>Actinomycetota</taxon>
        <taxon>Actinomycetes</taxon>
        <taxon>Streptosporangiales</taxon>
        <taxon>Streptosporangiaceae</taxon>
        <taxon>Streptosporangium</taxon>
    </lineage>
</organism>
<name>A0ABW3DX54_9ACTN</name>
<dbReference type="InterPro" id="IPR036390">
    <property type="entry name" value="WH_DNA-bd_sf"/>
</dbReference>
<dbReference type="PRINTS" id="PR00033">
    <property type="entry name" value="HTHASNC"/>
</dbReference>
<evidence type="ECO:0000259" key="1">
    <source>
        <dbReference type="PROSITE" id="PS50956"/>
    </source>
</evidence>
<evidence type="ECO:0000313" key="3">
    <source>
        <dbReference type="Proteomes" id="UP001597024"/>
    </source>
</evidence>
<dbReference type="PANTHER" id="PTHR30154">
    <property type="entry name" value="LEUCINE-RESPONSIVE REGULATORY PROTEIN"/>
    <property type="match status" value="1"/>
</dbReference>
<dbReference type="EMBL" id="JBHTHX010001295">
    <property type="protein sequence ID" value="MFD0888358.1"/>
    <property type="molecule type" value="Genomic_DNA"/>
</dbReference>
<protein>
    <submittedName>
        <fullName evidence="2">Lrp/AsnC family transcriptional regulator</fullName>
    </submittedName>
</protein>
<sequence>MAENLDPACWAIPTELQRNGRVPFTELGRRVSLSSAAVTERVGRLEPADAITGYRAAIDLEKDRGPLRA</sequence>
<accession>A0ABW3DX54</accession>
<dbReference type="Gene3D" id="1.10.10.10">
    <property type="entry name" value="Winged helix-like DNA-binding domain superfamily/Winged helix DNA-binding domain"/>
    <property type="match status" value="1"/>
</dbReference>
<keyword evidence="3" id="KW-1185">Reference proteome</keyword>
<dbReference type="InterPro" id="IPR000485">
    <property type="entry name" value="AsnC-type_HTH_dom"/>
</dbReference>
<dbReference type="Proteomes" id="UP001597024">
    <property type="component" value="Unassembled WGS sequence"/>
</dbReference>
<dbReference type="PANTHER" id="PTHR30154:SF53">
    <property type="entry name" value="HTH-TYPE TRANSCRIPTIONAL REGULATOR LRPC"/>
    <property type="match status" value="1"/>
</dbReference>
<comment type="caution">
    <text evidence="2">The sequence shown here is derived from an EMBL/GenBank/DDBJ whole genome shotgun (WGS) entry which is preliminary data.</text>
</comment>
<gene>
    <name evidence="2" type="ORF">ACFQ08_27795</name>
</gene>
<dbReference type="Pfam" id="PF13404">
    <property type="entry name" value="HTH_AsnC-type"/>
    <property type="match status" value="1"/>
</dbReference>
<dbReference type="InterPro" id="IPR036388">
    <property type="entry name" value="WH-like_DNA-bd_sf"/>
</dbReference>
<dbReference type="PROSITE" id="PS50956">
    <property type="entry name" value="HTH_ASNC_2"/>
    <property type="match status" value="1"/>
</dbReference>
<reference evidence="3" key="1">
    <citation type="journal article" date="2019" name="Int. J. Syst. Evol. Microbiol.">
        <title>The Global Catalogue of Microorganisms (GCM) 10K type strain sequencing project: providing services to taxonomists for standard genome sequencing and annotation.</title>
        <authorList>
            <consortium name="The Broad Institute Genomics Platform"/>
            <consortium name="The Broad Institute Genome Sequencing Center for Infectious Disease"/>
            <person name="Wu L."/>
            <person name="Ma J."/>
        </authorList>
    </citation>
    <scope>NUCLEOTIDE SEQUENCE [LARGE SCALE GENOMIC DNA]</scope>
    <source>
        <strain evidence="3">CCUG 62974</strain>
    </source>
</reference>
<proteinExistence type="predicted"/>
<feature type="domain" description="HTH asnC-type" evidence="1">
    <location>
        <begin position="15"/>
        <end position="67"/>
    </location>
</feature>
<dbReference type="SUPFAM" id="SSF46785">
    <property type="entry name" value="Winged helix' DNA-binding domain"/>
    <property type="match status" value="1"/>
</dbReference>
<evidence type="ECO:0000313" key="2">
    <source>
        <dbReference type="EMBL" id="MFD0888358.1"/>
    </source>
</evidence>